<dbReference type="HOGENOM" id="CLU_1395177_0_0_6"/>
<dbReference type="AlphaFoldDB" id="K7AKK1"/>
<dbReference type="OrthoDB" id="5295117at2"/>
<feature type="domain" description="CBS" evidence="1">
    <location>
        <begin position="47"/>
        <end position="90"/>
    </location>
</feature>
<protein>
    <recommendedName>
        <fullName evidence="1">CBS domain-containing protein</fullName>
    </recommendedName>
</protein>
<dbReference type="EMBL" id="CP003837">
    <property type="protein sequence ID" value="AGH46853.1"/>
    <property type="molecule type" value="Genomic_DNA"/>
</dbReference>
<dbReference type="eggNOG" id="COG0517">
    <property type="taxonomic scope" value="Bacteria"/>
</dbReference>
<sequence>MNNFKIIPTVDNSVIGVNMPVEAQACPDIHSSAEYVVNDIHCILSQMIAPDTSIDEALTVMKLSNKKSTLYVGTETKLLGVISSFTLVSRVVLMIANRKRVARSELTVADVMSLVYKMPALRKNNVHRACIGDIKKTMESLGEAYIQVVDETNKICGIISSTDVSRVLHEPVYINATAHSFKDCFNVMHEHEELI</sequence>
<dbReference type="Pfam" id="PF00571">
    <property type="entry name" value="CBS"/>
    <property type="match status" value="2"/>
</dbReference>
<gene>
    <name evidence="2" type="ORF">C427_4754</name>
</gene>
<evidence type="ECO:0000313" key="3">
    <source>
        <dbReference type="Proteomes" id="UP000011864"/>
    </source>
</evidence>
<feature type="domain" description="CBS" evidence="1">
    <location>
        <begin position="133"/>
        <end position="169"/>
    </location>
</feature>
<name>K7AKK1_9ALTE</name>
<proteinExistence type="predicted"/>
<dbReference type="InterPro" id="IPR000644">
    <property type="entry name" value="CBS_dom"/>
</dbReference>
<accession>K7AKK1</accession>
<dbReference type="RefSeq" id="WP_007634972.1">
    <property type="nucleotide sequence ID" value="NC_020514.1"/>
</dbReference>
<dbReference type="SUPFAM" id="SSF54631">
    <property type="entry name" value="CBS-domain pair"/>
    <property type="match status" value="1"/>
</dbReference>
<dbReference type="PATRIC" id="fig|1129794.4.peg.4735"/>
<dbReference type="Gene3D" id="3.10.580.10">
    <property type="entry name" value="CBS-domain"/>
    <property type="match status" value="1"/>
</dbReference>
<dbReference type="Proteomes" id="UP000011864">
    <property type="component" value="Chromosome"/>
</dbReference>
<dbReference type="InterPro" id="IPR046342">
    <property type="entry name" value="CBS_dom_sf"/>
</dbReference>
<evidence type="ECO:0000259" key="1">
    <source>
        <dbReference type="Pfam" id="PF00571"/>
    </source>
</evidence>
<keyword evidence="3" id="KW-1185">Reference proteome</keyword>
<dbReference type="KEGG" id="gps:C427_4754"/>
<evidence type="ECO:0000313" key="2">
    <source>
        <dbReference type="EMBL" id="AGH46853.1"/>
    </source>
</evidence>
<dbReference type="STRING" id="1129794.C427_4754"/>
<organism evidence="2 3">
    <name type="scientific">Paraglaciecola psychrophila 170</name>
    <dbReference type="NCBI Taxonomy" id="1129794"/>
    <lineage>
        <taxon>Bacteria</taxon>
        <taxon>Pseudomonadati</taxon>
        <taxon>Pseudomonadota</taxon>
        <taxon>Gammaproteobacteria</taxon>
        <taxon>Alteromonadales</taxon>
        <taxon>Alteromonadaceae</taxon>
        <taxon>Paraglaciecola</taxon>
    </lineage>
</organism>
<reference evidence="2 3" key="1">
    <citation type="journal article" date="2013" name="Genome Announc.">
        <title>Complete Genome Sequence of Glaciecola psychrophila Strain 170T.</title>
        <authorList>
            <person name="Yin J."/>
            <person name="Chen J."/>
            <person name="Liu G."/>
            <person name="Yu Y."/>
            <person name="Song L."/>
            <person name="Wang X."/>
            <person name="Qu X."/>
        </authorList>
    </citation>
    <scope>NUCLEOTIDE SEQUENCE [LARGE SCALE GENOMIC DNA]</scope>
    <source>
        <strain evidence="2 3">170</strain>
    </source>
</reference>